<dbReference type="PANTHER" id="PTHR45740:SF8">
    <property type="entry name" value="ZINC FINGER CCCH-TYPE ANTIVIRAL PROTEIN 1"/>
    <property type="match status" value="1"/>
</dbReference>
<protein>
    <submittedName>
        <fullName evidence="1">Uncharacterized protein</fullName>
    </submittedName>
</protein>
<evidence type="ECO:0000313" key="2">
    <source>
        <dbReference type="Proteomes" id="UP001162483"/>
    </source>
</evidence>
<sequence>MHYYLPYRWQMFNGSDWEDFENMEDIEMAYCNPMNEIIKKAIPWSERNKIVSINFEAMKANTKPVRRLSSPSSVTQDPEYVLTT</sequence>
<dbReference type="PANTHER" id="PTHR45740">
    <property type="entry name" value="POLY [ADP-RIBOSE] POLYMERASE"/>
    <property type="match status" value="1"/>
</dbReference>
<proteinExistence type="predicted"/>
<reference evidence="1" key="1">
    <citation type="submission" date="2023-05" db="EMBL/GenBank/DDBJ databases">
        <authorList>
            <person name="Stuckert A."/>
        </authorList>
    </citation>
    <scope>NUCLEOTIDE SEQUENCE</scope>
</reference>
<name>A0ABN9EDA3_9NEOB</name>
<dbReference type="InterPro" id="IPR051712">
    <property type="entry name" value="ARTD-AVP"/>
</dbReference>
<dbReference type="Proteomes" id="UP001162483">
    <property type="component" value="Unassembled WGS sequence"/>
</dbReference>
<gene>
    <name evidence="1" type="ORF">SPARVUS_LOCUS9698993</name>
</gene>
<evidence type="ECO:0000313" key="1">
    <source>
        <dbReference type="EMBL" id="CAI9582673.1"/>
    </source>
</evidence>
<accession>A0ABN9EDA3</accession>
<organism evidence="1 2">
    <name type="scientific">Staurois parvus</name>
    <dbReference type="NCBI Taxonomy" id="386267"/>
    <lineage>
        <taxon>Eukaryota</taxon>
        <taxon>Metazoa</taxon>
        <taxon>Chordata</taxon>
        <taxon>Craniata</taxon>
        <taxon>Vertebrata</taxon>
        <taxon>Euteleostomi</taxon>
        <taxon>Amphibia</taxon>
        <taxon>Batrachia</taxon>
        <taxon>Anura</taxon>
        <taxon>Neobatrachia</taxon>
        <taxon>Ranoidea</taxon>
        <taxon>Ranidae</taxon>
        <taxon>Staurois</taxon>
    </lineage>
</organism>
<dbReference type="Pfam" id="PF23466">
    <property type="entry name" value="WWE_4"/>
    <property type="match status" value="1"/>
</dbReference>
<keyword evidence="2" id="KW-1185">Reference proteome</keyword>
<comment type="caution">
    <text evidence="1">The sequence shown here is derived from an EMBL/GenBank/DDBJ whole genome shotgun (WGS) entry which is preliminary data.</text>
</comment>
<dbReference type="EMBL" id="CATNWA010015380">
    <property type="protein sequence ID" value="CAI9582673.1"/>
    <property type="molecule type" value="Genomic_DNA"/>
</dbReference>
<feature type="non-terminal residue" evidence="1">
    <location>
        <position position="84"/>
    </location>
</feature>